<evidence type="ECO:0000313" key="2">
    <source>
        <dbReference type="Proteomes" id="UP000805193"/>
    </source>
</evidence>
<sequence length="71" mass="7785">MEEARLESEDKMRSSTVAEDTVTREAGRDVECYSVAPAGVEHGLSQDAPIETLEQVWWGSMATVGTLPHVH</sequence>
<reference evidence="1 2" key="1">
    <citation type="journal article" date="2020" name="Cell">
        <title>Large-Scale Comparative Analyses of Tick Genomes Elucidate Their Genetic Diversity and Vector Capacities.</title>
        <authorList>
            <consortium name="Tick Genome and Microbiome Consortium (TIGMIC)"/>
            <person name="Jia N."/>
            <person name="Wang J."/>
            <person name="Shi W."/>
            <person name="Du L."/>
            <person name="Sun Y."/>
            <person name="Zhan W."/>
            <person name="Jiang J.F."/>
            <person name="Wang Q."/>
            <person name="Zhang B."/>
            <person name="Ji P."/>
            <person name="Bell-Sakyi L."/>
            <person name="Cui X.M."/>
            <person name="Yuan T.T."/>
            <person name="Jiang B.G."/>
            <person name="Yang W.F."/>
            <person name="Lam T.T."/>
            <person name="Chang Q.C."/>
            <person name="Ding S.J."/>
            <person name="Wang X.J."/>
            <person name="Zhu J.G."/>
            <person name="Ruan X.D."/>
            <person name="Zhao L."/>
            <person name="Wei J.T."/>
            <person name="Ye R.Z."/>
            <person name="Que T.C."/>
            <person name="Du C.H."/>
            <person name="Zhou Y.H."/>
            <person name="Cheng J.X."/>
            <person name="Dai P.F."/>
            <person name="Guo W.B."/>
            <person name="Han X.H."/>
            <person name="Huang E.J."/>
            <person name="Li L.F."/>
            <person name="Wei W."/>
            <person name="Gao Y.C."/>
            <person name="Liu J.Z."/>
            <person name="Shao H.Z."/>
            <person name="Wang X."/>
            <person name="Wang C.C."/>
            <person name="Yang T.C."/>
            <person name="Huo Q.B."/>
            <person name="Li W."/>
            <person name="Chen H.Y."/>
            <person name="Chen S.E."/>
            <person name="Zhou L.G."/>
            <person name="Ni X.B."/>
            <person name="Tian J.H."/>
            <person name="Sheng Y."/>
            <person name="Liu T."/>
            <person name="Pan Y.S."/>
            <person name="Xia L.Y."/>
            <person name="Li J."/>
            <person name="Zhao F."/>
            <person name="Cao W.C."/>
        </authorList>
    </citation>
    <scope>NUCLEOTIDE SEQUENCE [LARGE SCALE GENOMIC DNA]</scope>
    <source>
        <strain evidence="1">Iper-2018</strain>
    </source>
</reference>
<accession>A0AC60QMB5</accession>
<dbReference type="Proteomes" id="UP000805193">
    <property type="component" value="Unassembled WGS sequence"/>
</dbReference>
<dbReference type="EMBL" id="JABSTQ010006798">
    <property type="protein sequence ID" value="KAG0436677.1"/>
    <property type="molecule type" value="Genomic_DNA"/>
</dbReference>
<gene>
    <name evidence="1" type="ORF">HPB47_017811</name>
</gene>
<protein>
    <submittedName>
        <fullName evidence="1">Uncharacterized protein</fullName>
    </submittedName>
</protein>
<organism evidence="1 2">
    <name type="scientific">Ixodes persulcatus</name>
    <name type="common">Taiga tick</name>
    <dbReference type="NCBI Taxonomy" id="34615"/>
    <lineage>
        <taxon>Eukaryota</taxon>
        <taxon>Metazoa</taxon>
        <taxon>Ecdysozoa</taxon>
        <taxon>Arthropoda</taxon>
        <taxon>Chelicerata</taxon>
        <taxon>Arachnida</taxon>
        <taxon>Acari</taxon>
        <taxon>Parasitiformes</taxon>
        <taxon>Ixodida</taxon>
        <taxon>Ixodoidea</taxon>
        <taxon>Ixodidae</taxon>
        <taxon>Ixodinae</taxon>
        <taxon>Ixodes</taxon>
    </lineage>
</organism>
<evidence type="ECO:0000313" key="1">
    <source>
        <dbReference type="EMBL" id="KAG0436677.1"/>
    </source>
</evidence>
<name>A0AC60QMB5_IXOPE</name>
<proteinExistence type="predicted"/>
<keyword evidence="2" id="KW-1185">Reference proteome</keyword>
<comment type="caution">
    <text evidence="1">The sequence shown here is derived from an EMBL/GenBank/DDBJ whole genome shotgun (WGS) entry which is preliminary data.</text>
</comment>